<proteinExistence type="predicted"/>
<name>A0AAE4AMA1_9BACT</name>
<reference evidence="1" key="1">
    <citation type="submission" date="2023-07" db="EMBL/GenBank/DDBJ databases">
        <title>Genomic Encyclopedia of Type Strains, Phase IV (KMG-IV): sequencing the most valuable type-strain genomes for metagenomic binning, comparative biology and taxonomic classification.</title>
        <authorList>
            <person name="Goeker M."/>
        </authorList>
    </citation>
    <scope>NUCLEOTIDE SEQUENCE</scope>
    <source>
        <strain evidence="1">DSM 24202</strain>
    </source>
</reference>
<sequence length="1089" mass="120546">MKWLHKIIKAGLGRPLLLFLVLLLSLNGWLELRGLPAARCPLLRNLLANSGLDGEFSWLRIGVVRGMVLNDLGVTVMTPAGPAVIHSETAALRLRLGALCRGKIVPDMVILTDARVNLLDEARRSMLFCRLDKVALRLGVDDGLQVDLLGRLHGFELHGSAQLASGRQWFEQQQAANSGAPVRRQQQLVAGINGAAAALNRCDFGHGDARLDVRLTGDCLDAQSLSARGRFSLNDAELDEVFIGKLRGVFQVTAKEVLVDRLLLFMGRDERLQGSVRLDRRRQQLSAELWGRLFPASVAQVLGRHGSELPTWLRDLPTVQFRGTLPPAPLALAAMRPEVQCHFGASSLRQLHIQRGQFMLALAENAVILRDVRLDINDLEGEWLSGEARWDYAKDMLSGTFSGQLQLLTQLRRLGLRVPEKVFSVEDRKLSLSVDLQPSPLAWRQWQLAATLTQPQPLICQREVNELTARLRLVDGRLSLDGLGMVLPDLPAEVLDVTAATDLGEFLDRGAGELRFALQLQAKGANGDPWTPGMTMSGQLQYRRDKGQLHVALQSAGDIYPDRVYRSYREPLRIPPVDILALIYCTEQPVAFTLELPAWNVGREPWRFGGTLRGENGGFDTLALSVAEGEYAVSARETTFNNLRATTSMGESLALNMRIQYAPFVFELSDIDVVGNPRVADPFIMHGYGREIYNQIWEHVLWDPEHPAHIQAPSLIYTSNSESDWRLTMSSTLTVEKVTYRDAVIPALQVAVGLDLPSQVMIRPITVTVPNGVLRAEFDIFLQGVPQCEFRILPSEGTLNPKKLLQAIDPSWGNLLADVSFSDASHLHCDGSFFLSGESRLQIGGRLQSPHCTYGVLAVEDVVADWSLTASTLHWQVKDAKYLGGSLASSGFYDTRTSRGETLLIANKMSLDRFLAQLGIDEKSTEGLPGHVNAESHVQILRGWAGRPYHLEGTGHVAIRDSELWQVPLLTKLGGLLEVTTLSWLTQRRLAGLGRISSLDADLEFLGQRLVVPTLSTNGTIIALNGSGEYNWDTDKMYFQVSGEALKEVSILSMVLKPLTWAFHAELTGTRAKNEWTLRTALRKIFSLD</sequence>
<dbReference type="Proteomes" id="UP001238163">
    <property type="component" value="Unassembled WGS sequence"/>
</dbReference>
<protein>
    <recommendedName>
        <fullName evidence="3">AsmA-like C-terminal domain-containing protein</fullName>
    </recommendedName>
</protein>
<keyword evidence="2" id="KW-1185">Reference proteome</keyword>
<evidence type="ECO:0008006" key="3">
    <source>
        <dbReference type="Google" id="ProtNLM"/>
    </source>
</evidence>
<evidence type="ECO:0000313" key="1">
    <source>
        <dbReference type="EMBL" id="MDQ0288190.1"/>
    </source>
</evidence>
<gene>
    <name evidence="1" type="ORF">J3R75_000297</name>
</gene>
<dbReference type="EMBL" id="JAUSVL010000001">
    <property type="protein sequence ID" value="MDQ0288190.1"/>
    <property type="molecule type" value="Genomic_DNA"/>
</dbReference>
<dbReference type="AlphaFoldDB" id="A0AAE4AMA1"/>
<comment type="caution">
    <text evidence="1">The sequence shown here is derived from an EMBL/GenBank/DDBJ whole genome shotgun (WGS) entry which is preliminary data.</text>
</comment>
<evidence type="ECO:0000313" key="2">
    <source>
        <dbReference type="Proteomes" id="UP001238163"/>
    </source>
</evidence>
<organism evidence="1 2">
    <name type="scientific">Oligosphaera ethanolica</name>
    <dbReference type="NCBI Taxonomy" id="760260"/>
    <lineage>
        <taxon>Bacteria</taxon>
        <taxon>Pseudomonadati</taxon>
        <taxon>Lentisphaerota</taxon>
        <taxon>Oligosphaeria</taxon>
        <taxon>Oligosphaerales</taxon>
        <taxon>Oligosphaeraceae</taxon>
        <taxon>Oligosphaera</taxon>
    </lineage>
</organism>
<accession>A0AAE4AMA1</accession>
<dbReference type="RefSeq" id="WP_307259454.1">
    <property type="nucleotide sequence ID" value="NZ_JAUSVL010000001.1"/>
</dbReference>